<evidence type="ECO:0000256" key="2">
    <source>
        <dbReference type="ARBA" id="ARBA00023125"/>
    </source>
</evidence>
<dbReference type="PROSITE" id="PS51078">
    <property type="entry name" value="ICLR_ED"/>
    <property type="match status" value="1"/>
</dbReference>
<sequence length="247" mass="25315">MDVDRGVTGRQPQAVRSALEVLEAVAGAGPGVTAGELAEELGLPPATTYRLLNLLVGEEWLVRLPDLHGFALGARVEGLLGAGTPVAPPAAARAVLAQARGRVRAGVHLVRYGARSLKVVDVDPDLPLGAVALVERHLHASAAGRLLLAAVPDWQLLPGTARLAAVTPATVTRVHRLDLLLDEVRAQGWAGQSGELHVGVACLAVPVLDASGGLVAAVAISSPRGEVPVECLDAARLCAAELAPLLS</sequence>
<keyword evidence="1" id="KW-0805">Transcription regulation</keyword>
<dbReference type="Pfam" id="PF09339">
    <property type="entry name" value="HTH_IclR"/>
    <property type="match status" value="1"/>
</dbReference>
<proteinExistence type="predicted"/>
<feature type="domain" description="IclR-ED" evidence="5">
    <location>
        <begin position="47"/>
        <end position="247"/>
    </location>
</feature>
<keyword evidence="2" id="KW-0238">DNA-binding</keyword>
<evidence type="ECO:0000313" key="7">
    <source>
        <dbReference type="Proteomes" id="UP001373496"/>
    </source>
</evidence>
<evidence type="ECO:0000256" key="3">
    <source>
        <dbReference type="ARBA" id="ARBA00023163"/>
    </source>
</evidence>
<dbReference type="Gene3D" id="3.30.450.40">
    <property type="match status" value="1"/>
</dbReference>
<dbReference type="InterPro" id="IPR005471">
    <property type="entry name" value="Tscrpt_reg_IclR_N"/>
</dbReference>
<dbReference type="InterPro" id="IPR036388">
    <property type="entry name" value="WH-like_DNA-bd_sf"/>
</dbReference>
<dbReference type="SUPFAM" id="SSF46785">
    <property type="entry name" value="Winged helix' DNA-binding domain"/>
    <property type="match status" value="1"/>
</dbReference>
<dbReference type="InterPro" id="IPR050707">
    <property type="entry name" value="HTH_MetabolicPath_Reg"/>
</dbReference>
<dbReference type="SUPFAM" id="SSF55781">
    <property type="entry name" value="GAF domain-like"/>
    <property type="match status" value="1"/>
</dbReference>
<accession>A0ABU8E728</accession>
<dbReference type="SMART" id="SM00346">
    <property type="entry name" value="HTH_ICLR"/>
    <property type="match status" value="1"/>
</dbReference>
<dbReference type="RefSeq" id="WP_336392344.1">
    <property type="nucleotide sequence ID" value="NZ_JBAPLV010000011.1"/>
</dbReference>
<name>A0ABU8E728_9ACTN</name>
<dbReference type="Proteomes" id="UP001373496">
    <property type="component" value="Unassembled WGS sequence"/>
</dbReference>
<organism evidence="6 7">
    <name type="scientific">Klenkia terrae</name>
    <dbReference type="NCBI Taxonomy" id="1052259"/>
    <lineage>
        <taxon>Bacteria</taxon>
        <taxon>Bacillati</taxon>
        <taxon>Actinomycetota</taxon>
        <taxon>Actinomycetes</taxon>
        <taxon>Geodermatophilales</taxon>
        <taxon>Geodermatophilaceae</taxon>
        <taxon>Klenkia</taxon>
    </lineage>
</organism>
<evidence type="ECO:0000259" key="5">
    <source>
        <dbReference type="PROSITE" id="PS51078"/>
    </source>
</evidence>
<protein>
    <submittedName>
        <fullName evidence="6">IclR family transcriptional regulator C-terminal domain-containing protein</fullName>
    </submittedName>
</protein>
<dbReference type="EMBL" id="JBAPLV010000011">
    <property type="protein sequence ID" value="MEI4279148.1"/>
    <property type="molecule type" value="Genomic_DNA"/>
</dbReference>
<evidence type="ECO:0000313" key="6">
    <source>
        <dbReference type="EMBL" id="MEI4279148.1"/>
    </source>
</evidence>
<dbReference type="PROSITE" id="PS51077">
    <property type="entry name" value="HTH_ICLR"/>
    <property type="match status" value="1"/>
</dbReference>
<dbReference type="Gene3D" id="1.10.10.10">
    <property type="entry name" value="Winged helix-like DNA-binding domain superfamily/Winged helix DNA-binding domain"/>
    <property type="match status" value="1"/>
</dbReference>
<dbReference type="Pfam" id="PF01614">
    <property type="entry name" value="IclR_C"/>
    <property type="match status" value="1"/>
</dbReference>
<comment type="caution">
    <text evidence="6">The sequence shown here is derived from an EMBL/GenBank/DDBJ whole genome shotgun (WGS) entry which is preliminary data.</text>
</comment>
<dbReference type="InterPro" id="IPR014757">
    <property type="entry name" value="Tscrpt_reg_IclR_C"/>
</dbReference>
<dbReference type="InterPro" id="IPR029016">
    <property type="entry name" value="GAF-like_dom_sf"/>
</dbReference>
<keyword evidence="3" id="KW-0804">Transcription</keyword>
<dbReference type="PANTHER" id="PTHR30136:SF24">
    <property type="entry name" value="HTH-TYPE TRANSCRIPTIONAL REPRESSOR ALLR"/>
    <property type="match status" value="1"/>
</dbReference>
<keyword evidence="7" id="KW-1185">Reference proteome</keyword>
<reference evidence="6 7" key="1">
    <citation type="submission" date="2024-03" db="EMBL/GenBank/DDBJ databases">
        <title>Draft genome sequence of Klenkia terrae.</title>
        <authorList>
            <person name="Duangmal K."/>
            <person name="Chantavorakit T."/>
        </authorList>
    </citation>
    <scope>NUCLEOTIDE SEQUENCE [LARGE SCALE GENOMIC DNA]</scope>
    <source>
        <strain evidence="6 7">JCM 17786</strain>
    </source>
</reference>
<dbReference type="InterPro" id="IPR036390">
    <property type="entry name" value="WH_DNA-bd_sf"/>
</dbReference>
<evidence type="ECO:0000259" key="4">
    <source>
        <dbReference type="PROSITE" id="PS51077"/>
    </source>
</evidence>
<feature type="domain" description="HTH iclR-type" evidence="4">
    <location>
        <begin position="12"/>
        <end position="74"/>
    </location>
</feature>
<evidence type="ECO:0000256" key="1">
    <source>
        <dbReference type="ARBA" id="ARBA00023015"/>
    </source>
</evidence>
<gene>
    <name evidence="6" type="ORF">UXQ13_11800</name>
</gene>
<dbReference type="PANTHER" id="PTHR30136">
    <property type="entry name" value="HELIX-TURN-HELIX TRANSCRIPTIONAL REGULATOR, ICLR FAMILY"/>
    <property type="match status" value="1"/>
</dbReference>